<evidence type="ECO:0000313" key="1">
    <source>
        <dbReference type="EMBL" id="KIJ92264.1"/>
    </source>
</evidence>
<reference evidence="2" key="2">
    <citation type="submission" date="2015-01" db="EMBL/GenBank/DDBJ databases">
        <title>Evolutionary Origins and Diversification of the Mycorrhizal Mutualists.</title>
        <authorList>
            <consortium name="DOE Joint Genome Institute"/>
            <consortium name="Mycorrhizal Genomics Consortium"/>
            <person name="Kohler A."/>
            <person name="Kuo A."/>
            <person name="Nagy L.G."/>
            <person name="Floudas D."/>
            <person name="Copeland A."/>
            <person name="Barry K.W."/>
            <person name="Cichocki N."/>
            <person name="Veneault-Fourrey C."/>
            <person name="LaButti K."/>
            <person name="Lindquist E.A."/>
            <person name="Lipzen A."/>
            <person name="Lundell T."/>
            <person name="Morin E."/>
            <person name="Murat C."/>
            <person name="Riley R."/>
            <person name="Ohm R."/>
            <person name="Sun H."/>
            <person name="Tunlid A."/>
            <person name="Henrissat B."/>
            <person name="Grigoriev I.V."/>
            <person name="Hibbett D.S."/>
            <person name="Martin F."/>
        </authorList>
    </citation>
    <scope>NUCLEOTIDE SEQUENCE [LARGE SCALE GENOMIC DNA]</scope>
    <source>
        <strain evidence="2">LaAM-08-1</strain>
    </source>
</reference>
<keyword evidence="2" id="KW-1185">Reference proteome</keyword>
<dbReference type="AlphaFoldDB" id="A0A0C9WI37"/>
<dbReference type="EMBL" id="KN838923">
    <property type="protein sequence ID" value="KIJ92264.1"/>
    <property type="molecule type" value="Genomic_DNA"/>
</dbReference>
<name>A0A0C9WI37_9AGAR</name>
<organism evidence="1 2">
    <name type="scientific">Laccaria amethystina LaAM-08-1</name>
    <dbReference type="NCBI Taxonomy" id="1095629"/>
    <lineage>
        <taxon>Eukaryota</taxon>
        <taxon>Fungi</taxon>
        <taxon>Dikarya</taxon>
        <taxon>Basidiomycota</taxon>
        <taxon>Agaricomycotina</taxon>
        <taxon>Agaricomycetes</taxon>
        <taxon>Agaricomycetidae</taxon>
        <taxon>Agaricales</taxon>
        <taxon>Agaricineae</taxon>
        <taxon>Hydnangiaceae</taxon>
        <taxon>Laccaria</taxon>
    </lineage>
</organism>
<reference evidence="1 2" key="1">
    <citation type="submission" date="2014-04" db="EMBL/GenBank/DDBJ databases">
        <authorList>
            <consortium name="DOE Joint Genome Institute"/>
            <person name="Kuo A."/>
            <person name="Kohler A."/>
            <person name="Nagy L.G."/>
            <person name="Floudas D."/>
            <person name="Copeland A."/>
            <person name="Barry K.W."/>
            <person name="Cichocki N."/>
            <person name="Veneault-Fourrey C."/>
            <person name="LaButti K."/>
            <person name="Lindquist E.A."/>
            <person name="Lipzen A."/>
            <person name="Lundell T."/>
            <person name="Morin E."/>
            <person name="Murat C."/>
            <person name="Sun H."/>
            <person name="Tunlid A."/>
            <person name="Henrissat B."/>
            <person name="Grigoriev I.V."/>
            <person name="Hibbett D.S."/>
            <person name="Martin F."/>
            <person name="Nordberg H.P."/>
            <person name="Cantor M.N."/>
            <person name="Hua S.X."/>
        </authorList>
    </citation>
    <scope>NUCLEOTIDE SEQUENCE [LARGE SCALE GENOMIC DNA]</scope>
    <source>
        <strain evidence="1 2">LaAM-08-1</strain>
    </source>
</reference>
<sequence length="135" mass="15242">MLDGEEKIQKIMSGMYLRSPHSGLATATHFYPIRQTFHSLPGTYNSGYARTALSKLYKSRATLSSIPHSLPSLLSSPLLSHPLHSSLPRPYLSPLPDVAQNPSMSQALSQNASRRRLRCMQDVERVQRAFKPWFF</sequence>
<proteinExistence type="predicted"/>
<dbReference type="HOGENOM" id="CLU_1886090_0_0_1"/>
<evidence type="ECO:0000313" key="2">
    <source>
        <dbReference type="Proteomes" id="UP000054477"/>
    </source>
</evidence>
<gene>
    <name evidence="1" type="ORF">K443DRAFT_440442</name>
</gene>
<protein>
    <submittedName>
        <fullName evidence="1">Uncharacterized protein</fullName>
    </submittedName>
</protein>
<accession>A0A0C9WI37</accession>
<dbReference type="Proteomes" id="UP000054477">
    <property type="component" value="Unassembled WGS sequence"/>
</dbReference>